<organism evidence="1">
    <name type="scientific">Anguilla anguilla</name>
    <name type="common">European freshwater eel</name>
    <name type="synonym">Muraena anguilla</name>
    <dbReference type="NCBI Taxonomy" id="7936"/>
    <lineage>
        <taxon>Eukaryota</taxon>
        <taxon>Metazoa</taxon>
        <taxon>Chordata</taxon>
        <taxon>Craniata</taxon>
        <taxon>Vertebrata</taxon>
        <taxon>Euteleostomi</taxon>
        <taxon>Actinopterygii</taxon>
        <taxon>Neopterygii</taxon>
        <taxon>Teleostei</taxon>
        <taxon>Anguilliformes</taxon>
        <taxon>Anguillidae</taxon>
        <taxon>Anguilla</taxon>
    </lineage>
</organism>
<dbReference type="EMBL" id="GBXM01058862">
    <property type="protein sequence ID" value="JAH49715.1"/>
    <property type="molecule type" value="Transcribed_RNA"/>
</dbReference>
<accession>A0A0E9TA03</accession>
<sequence>MARLRSCQTQSASVPTVARFFLSWSSRKLFRIG</sequence>
<name>A0A0E9TA03_ANGAN</name>
<reference evidence="1" key="1">
    <citation type="submission" date="2014-11" db="EMBL/GenBank/DDBJ databases">
        <authorList>
            <person name="Amaro Gonzalez C."/>
        </authorList>
    </citation>
    <scope>NUCLEOTIDE SEQUENCE</scope>
</reference>
<dbReference type="AlphaFoldDB" id="A0A0E9TA03"/>
<proteinExistence type="predicted"/>
<reference evidence="1" key="2">
    <citation type="journal article" date="2015" name="Fish Shellfish Immunol.">
        <title>Early steps in the European eel (Anguilla anguilla)-Vibrio vulnificus interaction in the gills: Role of the RtxA13 toxin.</title>
        <authorList>
            <person name="Callol A."/>
            <person name="Pajuelo D."/>
            <person name="Ebbesson L."/>
            <person name="Teles M."/>
            <person name="MacKenzie S."/>
            <person name="Amaro C."/>
        </authorList>
    </citation>
    <scope>NUCLEOTIDE SEQUENCE</scope>
</reference>
<evidence type="ECO:0000313" key="1">
    <source>
        <dbReference type="EMBL" id="JAH49715.1"/>
    </source>
</evidence>
<protein>
    <submittedName>
        <fullName evidence="1">Uncharacterized protein</fullName>
    </submittedName>
</protein>